<reference evidence="2 3" key="1">
    <citation type="submission" date="2014-03" db="EMBL/GenBank/DDBJ databases">
        <title>The genome of Kluyveromyces dobzhanskii.</title>
        <authorList>
            <person name="Nystedt B."/>
            <person name="Astrom S."/>
        </authorList>
    </citation>
    <scope>NUCLEOTIDE SEQUENCE [LARGE SCALE GENOMIC DNA]</scope>
    <source>
        <strain evidence="2 3">CBS 2104</strain>
    </source>
</reference>
<gene>
    <name evidence="2" type="ORF">KLDO_g1973</name>
</gene>
<proteinExistence type="predicted"/>
<accession>A0A0A8L6C6</accession>
<keyword evidence="3" id="KW-1185">Reference proteome</keyword>
<dbReference type="EMBL" id="CCBQ010000027">
    <property type="protein sequence ID" value="CDO93681.1"/>
    <property type="molecule type" value="Genomic_DNA"/>
</dbReference>
<name>A0A0A8L6C6_9SACH</name>
<evidence type="ECO:0000313" key="3">
    <source>
        <dbReference type="Proteomes" id="UP000031516"/>
    </source>
</evidence>
<dbReference type="OrthoDB" id="3995714at2759"/>
<dbReference type="Proteomes" id="UP000031516">
    <property type="component" value="Unassembled WGS sequence"/>
</dbReference>
<protein>
    <submittedName>
        <fullName evidence="2">WGS project CCBQ000000000 data, contig 00102</fullName>
    </submittedName>
</protein>
<organism evidence="2 3">
    <name type="scientific">Kluyveromyces dobzhanskii CBS 2104</name>
    <dbReference type="NCBI Taxonomy" id="1427455"/>
    <lineage>
        <taxon>Eukaryota</taxon>
        <taxon>Fungi</taxon>
        <taxon>Dikarya</taxon>
        <taxon>Ascomycota</taxon>
        <taxon>Saccharomycotina</taxon>
        <taxon>Saccharomycetes</taxon>
        <taxon>Saccharomycetales</taxon>
        <taxon>Saccharomycetaceae</taxon>
        <taxon>Kluyveromyces</taxon>
    </lineage>
</organism>
<comment type="caution">
    <text evidence="2">The sequence shown here is derived from an EMBL/GenBank/DDBJ whole genome shotgun (WGS) entry which is preliminary data.</text>
</comment>
<dbReference type="SUPFAM" id="SSF52540">
    <property type="entry name" value="P-loop containing nucleoside triphosphate hydrolases"/>
    <property type="match status" value="1"/>
</dbReference>
<feature type="region of interest" description="Disordered" evidence="1">
    <location>
        <begin position="271"/>
        <end position="293"/>
    </location>
</feature>
<evidence type="ECO:0000313" key="2">
    <source>
        <dbReference type="EMBL" id="CDO93681.1"/>
    </source>
</evidence>
<dbReference type="InterPro" id="IPR027417">
    <property type="entry name" value="P-loop_NTPase"/>
</dbReference>
<sequence length="453" mass="51498">MTERPIRVAVLGGSSTGKTSLASRLTVNLVHEVHYPTRKQTNWLFTFKPSSPIARFIMDRKCHSRLKQRTRKDINTPLIESPELTPHLLLSPFIYNIIMQEYKHARDNKIKDDSDLKRDNHIYKYLESHDRINEKNINLLTNTNGNIASDAQRKNLLSTAEFEKYNLDVFRRNGYQPPSYTSISVDIIDTPGFNPDMVVPFLELSLFSNLGKPILRGLADEPRKPVSTQPILVASGTAELNGRVDGYFLVYSLVPELNKIDALPSYSDANSTTEDFSPLHSSSSNRSQTRKNSWSDFDDGGFSLLTTIRGCFLDAWKEYRNYQKITKDAAETDIYSLMQNLRQMWKSEVHTKENQRKKLMTTLKEINLAPDAPDSPPPIIIVGTHMCHELASPLMLQWGKDLALQWNCGFAALDSMTDDNVDVAFAMLLREIIEKDVAVCKKQTKKSTLGRLP</sequence>
<dbReference type="AlphaFoldDB" id="A0A0A8L6C6"/>
<evidence type="ECO:0000256" key="1">
    <source>
        <dbReference type="SAM" id="MobiDB-lite"/>
    </source>
</evidence>